<evidence type="ECO:0000256" key="2">
    <source>
        <dbReference type="ARBA" id="ARBA00022629"/>
    </source>
</evidence>
<comment type="similarity">
    <text evidence="1">Belongs to the FGGY kinase family.</text>
</comment>
<reference evidence="7" key="1">
    <citation type="submission" date="2022-01" db="EMBL/GenBank/DDBJ databases">
        <title>Collection of gut derived symbiotic bacterial strains cultured from healthy donors.</title>
        <authorList>
            <person name="Lin H."/>
            <person name="Kohout C."/>
            <person name="Waligurski E."/>
            <person name="Pamer E.G."/>
        </authorList>
    </citation>
    <scope>NUCLEOTIDE SEQUENCE</scope>
    <source>
        <strain evidence="7">DFI.7.46</strain>
    </source>
</reference>
<feature type="domain" description="Carbohydrate kinase FGGY C-terminal" evidence="6">
    <location>
        <begin position="272"/>
        <end position="474"/>
    </location>
</feature>
<dbReference type="Pfam" id="PF02782">
    <property type="entry name" value="FGGY_C"/>
    <property type="match status" value="1"/>
</dbReference>
<accession>A0AAJ1BA04</accession>
<dbReference type="PIRSF" id="PIRSF000538">
    <property type="entry name" value="GlpK"/>
    <property type="match status" value="1"/>
</dbReference>
<dbReference type="CDD" id="cd07805">
    <property type="entry name" value="ASKHA_NBD_FGGY_CvXK-like"/>
    <property type="match status" value="1"/>
</dbReference>
<dbReference type="SUPFAM" id="SSF53067">
    <property type="entry name" value="Actin-like ATPase domain"/>
    <property type="match status" value="2"/>
</dbReference>
<evidence type="ECO:0000256" key="3">
    <source>
        <dbReference type="ARBA" id="ARBA00022679"/>
    </source>
</evidence>
<keyword evidence="4 7" id="KW-0418">Kinase</keyword>
<feature type="domain" description="Carbohydrate kinase FGGY N-terminal" evidence="5">
    <location>
        <begin position="2"/>
        <end position="256"/>
    </location>
</feature>
<dbReference type="Gene3D" id="3.30.420.40">
    <property type="match status" value="2"/>
</dbReference>
<comment type="caution">
    <text evidence="7">The sequence shown here is derived from an EMBL/GenBank/DDBJ whole genome shotgun (WGS) entry which is preliminary data.</text>
</comment>
<dbReference type="Proteomes" id="UP001200537">
    <property type="component" value="Unassembled WGS sequence"/>
</dbReference>
<dbReference type="InterPro" id="IPR050406">
    <property type="entry name" value="FGGY_Carb_Kinase"/>
</dbReference>
<proteinExistence type="inferred from homology"/>
<dbReference type="InterPro" id="IPR000577">
    <property type="entry name" value="Carb_kinase_FGGY"/>
</dbReference>
<evidence type="ECO:0000313" key="7">
    <source>
        <dbReference type="EMBL" id="MCG4617088.1"/>
    </source>
</evidence>
<dbReference type="InterPro" id="IPR018484">
    <property type="entry name" value="FGGY_N"/>
</dbReference>
<evidence type="ECO:0000259" key="6">
    <source>
        <dbReference type="Pfam" id="PF02782"/>
    </source>
</evidence>
<dbReference type="PANTHER" id="PTHR43095:SF5">
    <property type="entry name" value="XYLULOSE KINASE"/>
    <property type="match status" value="1"/>
</dbReference>
<dbReference type="AlphaFoldDB" id="A0AAJ1BA04"/>
<name>A0AAJ1BA04_9ACTO</name>
<evidence type="ECO:0000256" key="4">
    <source>
        <dbReference type="ARBA" id="ARBA00022777"/>
    </source>
</evidence>
<dbReference type="Pfam" id="PF00370">
    <property type="entry name" value="FGGY_N"/>
    <property type="match status" value="1"/>
</dbReference>
<keyword evidence="2" id="KW-0859">Xylose metabolism</keyword>
<protein>
    <submittedName>
        <fullName evidence="7">FGGY-family carbohydrate kinase</fullName>
    </submittedName>
</protein>
<gene>
    <name evidence="7" type="ORF">L0M99_01070</name>
</gene>
<organism evidence="7 8">
    <name type="scientific">Varibaculum cambriense</name>
    <dbReference type="NCBI Taxonomy" id="184870"/>
    <lineage>
        <taxon>Bacteria</taxon>
        <taxon>Bacillati</taxon>
        <taxon>Actinomycetota</taxon>
        <taxon>Actinomycetes</taxon>
        <taxon>Actinomycetales</taxon>
        <taxon>Actinomycetaceae</taxon>
        <taxon>Varibaculum</taxon>
    </lineage>
</organism>
<keyword evidence="2" id="KW-0119">Carbohydrate metabolism</keyword>
<evidence type="ECO:0000256" key="1">
    <source>
        <dbReference type="ARBA" id="ARBA00009156"/>
    </source>
</evidence>
<dbReference type="InterPro" id="IPR018485">
    <property type="entry name" value="FGGY_C"/>
</dbReference>
<dbReference type="RefSeq" id="WP_024059495.1">
    <property type="nucleotide sequence ID" value="NZ_JAKNHJ010000002.1"/>
</dbReference>
<keyword evidence="3" id="KW-0808">Transferase</keyword>
<evidence type="ECO:0000313" key="8">
    <source>
        <dbReference type="Proteomes" id="UP001200537"/>
    </source>
</evidence>
<dbReference type="GO" id="GO:0042732">
    <property type="term" value="P:D-xylose metabolic process"/>
    <property type="evidence" value="ECO:0007669"/>
    <property type="project" value="UniProtKB-KW"/>
</dbReference>
<dbReference type="PANTHER" id="PTHR43095">
    <property type="entry name" value="SUGAR KINASE"/>
    <property type="match status" value="1"/>
</dbReference>
<sequence length="531" mass="57702">MYCLTYDVGTTGVKTCLFEVSDQIRPVASASEGYGLQVVPGGGIEQNPDDWWQAMANATAQIKAQAEAELAQIKGISFCSQMQSLVLLDKNARPVHPSMSYMDQRGGPQLRKIAGQAPRIAGINLVKLLRSLYHTGAVSASAKDPVWKYHWMKENRPQELAKAHKWLDVKDAIIARMTGEFTMSEDSAFSTLLYDIRSTEKRFSPAMLKMLQVDPQLMPPIVASTDIVGQLRPQQARELGLKAGVPVFSGGGDASLIPVGAGAARKGDTHVYMGTSGWVETVTDKITIDTSAMIATVVGAISGNYNYFAEMETAGKCLEWVRDHLAKDEIHIYLDQRDVAEDPESEFHSLYEYMSVIINSAPAGAGGVLFAPWLHGNRCPFEDPNARGTFIGIGLETGKTELLRAVAEGVCYHVRWFLETQDKKVKTAPRLRFVGGGALSPVTCQILADITGKPVDTVANPQDVGAVGAALVIAAGLGEIPSLAEASSLVPITASYEPNPEFKDRYDQMFAAFKDIYPANKKIFAQLEAIR</sequence>
<dbReference type="GO" id="GO:0016301">
    <property type="term" value="F:kinase activity"/>
    <property type="evidence" value="ECO:0007669"/>
    <property type="project" value="UniProtKB-KW"/>
</dbReference>
<dbReference type="EMBL" id="JAKNHJ010000002">
    <property type="protein sequence ID" value="MCG4617088.1"/>
    <property type="molecule type" value="Genomic_DNA"/>
</dbReference>
<evidence type="ECO:0000259" key="5">
    <source>
        <dbReference type="Pfam" id="PF00370"/>
    </source>
</evidence>
<dbReference type="InterPro" id="IPR043129">
    <property type="entry name" value="ATPase_NBD"/>
</dbReference>